<proteinExistence type="predicted"/>
<name>A0A0F9TWF9_9ZZZZ</name>
<protein>
    <submittedName>
        <fullName evidence="1">Uncharacterized protein</fullName>
    </submittedName>
</protein>
<dbReference type="AlphaFoldDB" id="A0A0F9TWF9"/>
<accession>A0A0F9TWF9</accession>
<comment type="caution">
    <text evidence="1">The sequence shown here is derived from an EMBL/GenBank/DDBJ whole genome shotgun (WGS) entry which is preliminary data.</text>
</comment>
<organism evidence="1">
    <name type="scientific">marine sediment metagenome</name>
    <dbReference type="NCBI Taxonomy" id="412755"/>
    <lineage>
        <taxon>unclassified sequences</taxon>
        <taxon>metagenomes</taxon>
        <taxon>ecological metagenomes</taxon>
    </lineage>
</organism>
<sequence>MGKKFSIYRWLKCDVCGKPIKKEQERFMIAFDGVPGIYKNIYVHVPKCKSEFFSKIDEKELKVTKSD</sequence>
<dbReference type="EMBL" id="LAZR01001371">
    <property type="protein sequence ID" value="KKN45723.1"/>
    <property type="molecule type" value="Genomic_DNA"/>
</dbReference>
<evidence type="ECO:0000313" key="1">
    <source>
        <dbReference type="EMBL" id="KKN45723.1"/>
    </source>
</evidence>
<reference evidence="1" key="1">
    <citation type="journal article" date="2015" name="Nature">
        <title>Complex archaea that bridge the gap between prokaryotes and eukaryotes.</title>
        <authorList>
            <person name="Spang A."/>
            <person name="Saw J.H."/>
            <person name="Jorgensen S.L."/>
            <person name="Zaremba-Niedzwiedzka K."/>
            <person name="Martijn J."/>
            <person name="Lind A.E."/>
            <person name="van Eijk R."/>
            <person name="Schleper C."/>
            <person name="Guy L."/>
            <person name="Ettema T.J."/>
        </authorList>
    </citation>
    <scope>NUCLEOTIDE SEQUENCE</scope>
</reference>
<gene>
    <name evidence="1" type="ORF">LCGC14_0680410</name>
</gene>